<accession>A0A0G4GU22</accession>
<sequence>MWGDRATDLPPIEKLELSLTVSEDVDSDSFHHLTSTSLLRLRGLRGLHVMVNGRPIIKYGTCLSTE</sequence>
<dbReference type="Proteomes" id="UP000041254">
    <property type="component" value="Unassembled WGS sequence"/>
</dbReference>
<dbReference type="EMBL" id="CDMY01000808">
    <property type="protein sequence ID" value="CEM34192.1"/>
    <property type="molecule type" value="Genomic_DNA"/>
</dbReference>
<keyword evidence="2" id="KW-1185">Reference proteome</keyword>
<evidence type="ECO:0000313" key="2">
    <source>
        <dbReference type="Proteomes" id="UP000041254"/>
    </source>
</evidence>
<name>A0A0G4GU22_VITBC</name>
<evidence type="ECO:0000313" key="1">
    <source>
        <dbReference type="EMBL" id="CEM34192.1"/>
    </source>
</evidence>
<gene>
    <name evidence="1" type="ORF">Vbra_6368</name>
</gene>
<proteinExistence type="predicted"/>
<organism evidence="1 2">
    <name type="scientific">Vitrella brassicaformis (strain CCMP3155)</name>
    <dbReference type="NCBI Taxonomy" id="1169540"/>
    <lineage>
        <taxon>Eukaryota</taxon>
        <taxon>Sar</taxon>
        <taxon>Alveolata</taxon>
        <taxon>Colpodellida</taxon>
        <taxon>Vitrellaceae</taxon>
        <taxon>Vitrella</taxon>
    </lineage>
</organism>
<dbReference type="InParanoid" id="A0A0G4GU22"/>
<reference evidence="1 2" key="1">
    <citation type="submission" date="2014-11" db="EMBL/GenBank/DDBJ databases">
        <authorList>
            <person name="Zhu J."/>
            <person name="Qi W."/>
            <person name="Song R."/>
        </authorList>
    </citation>
    <scope>NUCLEOTIDE SEQUENCE [LARGE SCALE GENOMIC DNA]</scope>
</reference>
<dbReference type="VEuPathDB" id="CryptoDB:Vbra_6368"/>
<protein>
    <submittedName>
        <fullName evidence="1">Uncharacterized protein</fullName>
    </submittedName>
</protein>
<dbReference type="AlphaFoldDB" id="A0A0G4GU22"/>